<dbReference type="Gene3D" id="1.10.287.130">
    <property type="match status" value="1"/>
</dbReference>
<dbReference type="Pfam" id="PF01339">
    <property type="entry name" value="CheB_methylest"/>
    <property type="match status" value="1"/>
</dbReference>
<dbReference type="OrthoDB" id="9816309at2"/>
<sequence>MAKMKEVAETKLSDPKIVGIGASAGGMEALHDLFDYLPANTGFSYVVVQHLSPDYKSLMADLLSKHTAMRVREAVDGCEIEPDCIYVIPSKKLMTVENQKLRLVEKLKGTGPNTAVDIFFASLAEDVGDRAVGVVLSGTGTDGSKGIEAIKRRGGIVIVQDPLTAAFDGMPNSAIATGYADLIVPPEMIGEELLEFIRDEPLVQSFHSMNRQDEKSLRELLELLHKNTKHDFNQYKRPTLLRRLAKRMSEVGAVDLESYRQYIRENDDELKILGREFLINVTKFFRDGDAFECLRTQAIPNILSKKSAEDTIKVWVAACSSGEEAYTVGMLFRECMEKTGVLPSNLKIFATDIDADALETASRGVYNEGIARDVPPALLKKYFIEEGKSYRVAPELRKHVVFANHDLLKDHPFSHIDLILCRNMFIYINPVLQRRALKKFHFALKMDGYLMLGPSENIGPLKEAMLELNRKWKLYQCTTKVALSDGETMLVPLERSAFPQVPTHARNPQSNMAEILKDTLLEDRKIVALIIDREFKVKQAVGSYKNFLHFPDDIFNFNLLKLVAPDLAVALGVTVRRAIALNEKSVLRRVTVHHESSPRFVNIIVKPYLTQKEFQEPFLSVVLEEDHVEPRAMKTIDPALAGDLDRITELERELIDTRENLQAVIEELETANEEMQANNEEMISTNEELQSTNEELQSLNEELHTVSAEHQSKIQELYELNDDLNNYFNNSDIGQILVDRKMVIRKFSPSSRRMVNFIDADIGRSLVDITTNIPSVDMIDQIRKVIATGELVAKEIETTDHHFYLMRLSPYVRRDKSIDGVVINFIDISQIKRLDGIIQGIFKSSTSGIAAKRAVRDKQRKIVDFEYLAVNEAAEKMFKVKPGSLAGQKLLRMFNNDKTYFDMYVNVVETGVPVRLEFYQEATDKWYDTTVVKMLDGVVTTYTDITKRKKDADIIARNYEDLEITSQKLSESNIQLERSNFDLLQFASVASHDLKEPLRKIQAFGNLLQSKINGKLSETETGYFDKMINASNRMQYLIDDVLTLSKLSNNGIVKETTDLKALVKEICGDLEVSIRDKKAVITIGDLPYIDAVPGQMRQVFQNLISNALKFAGPHPPVISIGQKPVSPEYVEMLGISPENFTCVEVSDNGIGFENEYSEKIFGIFQRLHGRNFEGTGIGLAIARKIVENHGGHIFARSEVNKGATFRVILPITPQSSIGAR</sequence>
<evidence type="ECO:0000313" key="14">
    <source>
        <dbReference type="Proteomes" id="UP000184212"/>
    </source>
</evidence>
<dbReference type="GO" id="GO:0000155">
    <property type="term" value="F:phosphorelay sensor kinase activity"/>
    <property type="evidence" value="ECO:0007669"/>
    <property type="project" value="InterPro"/>
</dbReference>
<dbReference type="InterPro" id="IPR000673">
    <property type="entry name" value="Sig_transdc_resp-reg_Me-estase"/>
</dbReference>
<keyword evidence="3" id="KW-0597">Phosphoprotein</keyword>
<feature type="domain" description="CheB-type methylesterase" evidence="11">
    <location>
        <begin position="11"/>
        <end position="200"/>
    </location>
</feature>
<evidence type="ECO:0000256" key="1">
    <source>
        <dbReference type="ARBA" id="ARBA00000085"/>
    </source>
</evidence>
<dbReference type="Pfam" id="PF02518">
    <property type="entry name" value="HATPase_c"/>
    <property type="match status" value="1"/>
</dbReference>
<evidence type="ECO:0000256" key="8">
    <source>
        <dbReference type="PROSITE-ProRule" id="PRU00050"/>
    </source>
</evidence>
<reference evidence="13 14" key="1">
    <citation type="submission" date="2016-11" db="EMBL/GenBank/DDBJ databases">
        <authorList>
            <person name="Jaros S."/>
            <person name="Januszkiewicz K."/>
            <person name="Wedrychowicz H."/>
        </authorList>
    </citation>
    <scope>NUCLEOTIDE SEQUENCE [LARGE SCALE GENOMIC DNA]</scope>
    <source>
        <strain evidence="13 14">DSM 24574</strain>
    </source>
</reference>
<evidence type="ECO:0000313" key="13">
    <source>
        <dbReference type="EMBL" id="SHH88994.1"/>
    </source>
</evidence>
<dbReference type="InterPro" id="IPR022641">
    <property type="entry name" value="CheR_N"/>
</dbReference>
<keyword evidence="14" id="KW-1185">Reference proteome</keyword>
<dbReference type="PROSITE" id="PS50123">
    <property type="entry name" value="CHER"/>
    <property type="match status" value="1"/>
</dbReference>
<dbReference type="PANTHER" id="PTHR24422:SF27">
    <property type="entry name" value="PROTEIN-GLUTAMATE O-METHYLTRANSFERASE"/>
    <property type="match status" value="1"/>
</dbReference>
<dbReference type="GO" id="GO:0008983">
    <property type="term" value="F:protein-glutamate O-methyltransferase activity"/>
    <property type="evidence" value="ECO:0007669"/>
    <property type="project" value="UniProtKB-EC"/>
</dbReference>
<evidence type="ECO:0000259" key="11">
    <source>
        <dbReference type="PROSITE" id="PS50122"/>
    </source>
</evidence>
<evidence type="ECO:0000256" key="6">
    <source>
        <dbReference type="ARBA" id="ARBA00022691"/>
    </source>
</evidence>
<dbReference type="STRING" id="947013.SAMN04488109_5858"/>
<keyword evidence="7" id="KW-0418">Kinase</keyword>
<dbReference type="InterPro" id="IPR005467">
    <property type="entry name" value="His_kinase_dom"/>
</dbReference>
<keyword evidence="6" id="KW-0949">S-adenosyl-L-methionine</keyword>
<dbReference type="InterPro" id="IPR003594">
    <property type="entry name" value="HATPase_dom"/>
</dbReference>
<dbReference type="RefSeq" id="WP_084138459.1">
    <property type="nucleotide sequence ID" value="NZ_FQWQ01000005.1"/>
</dbReference>
<dbReference type="Gene3D" id="3.40.50.180">
    <property type="entry name" value="Methylesterase CheB, C-terminal domain"/>
    <property type="match status" value="1"/>
</dbReference>
<dbReference type="SMART" id="SM00138">
    <property type="entry name" value="MeTrc"/>
    <property type="match status" value="1"/>
</dbReference>
<dbReference type="InterPro" id="IPR036804">
    <property type="entry name" value="CheR_N_sf"/>
</dbReference>
<dbReference type="Gene3D" id="3.30.565.10">
    <property type="entry name" value="Histidine kinase-like ATPase, C-terminal domain"/>
    <property type="match status" value="1"/>
</dbReference>
<keyword evidence="8" id="KW-0145">Chemotaxis</keyword>
<dbReference type="Gene3D" id="1.10.155.10">
    <property type="entry name" value="Chemotaxis receptor methyltransferase CheR, N-terminal domain"/>
    <property type="match status" value="1"/>
</dbReference>
<dbReference type="EMBL" id="FQWQ01000005">
    <property type="protein sequence ID" value="SHH88994.1"/>
    <property type="molecule type" value="Genomic_DNA"/>
</dbReference>
<proteinExistence type="predicted"/>
<dbReference type="Pfam" id="PF01739">
    <property type="entry name" value="CheR"/>
    <property type="match status" value="1"/>
</dbReference>
<keyword evidence="9" id="KW-0175">Coiled coil</keyword>
<dbReference type="Pfam" id="PF00512">
    <property type="entry name" value="HisKA"/>
    <property type="match status" value="1"/>
</dbReference>
<evidence type="ECO:0000259" key="10">
    <source>
        <dbReference type="PROSITE" id="PS50109"/>
    </source>
</evidence>
<dbReference type="InterPro" id="IPR035909">
    <property type="entry name" value="CheB_C"/>
</dbReference>
<keyword evidence="4" id="KW-0489">Methyltransferase</keyword>
<evidence type="ECO:0000256" key="2">
    <source>
        <dbReference type="ARBA" id="ARBA00001541"/>
    </source>
</evidence>
<feature type="active site" evidence="8">
    <location>
        <position position="23"/>
    </location>
</feature>
<dbReference type="PANTHER" id="PTHR24422">
    <property type="entry name" value="CHEMOTAXIS PROTEIN METHYLTRANSFERASE"/>
    <property type="match status" value="1"/>
</dbReference>
<evidence type="ECO:0000256" key="9">
    <source>
        <dbReference type="SAM" id="Coils"/>
    </source>
</evidence>
<feature type="active site" evidence="8">
    <location>
        <position position="142"/>
    </location>
</feature>
<evidence type="ECO:0000256" key="5">
    <source>
        <dbReference type="ARBA" id="ARBA00022679"/>
    </source>
</evidence>
<accession>A0A1M5WPD6</accession>
<organism evidence="13 14">
    <name type="scientific">Chryseolinea serpens</name>
    <dbReference type="NCBI Taxonomy" id="947013"/>
    <lineage>
        <taxon>Bacteria</taxon>
        <taxon>Pseudomonadati</taxon>
        <taxon>Bacteroidota</taxon>
        <taxon>Cytophagia</taxon>
        <taxon>Cytophagales</taxon>
        <taxon>Fulvivirgaceae</taxon>
        <taxon>Chryseolinea</taxon>
    </lineage>
</organism>
<dbReference type="Gene3D" id="3.40.50.150">
    <property type="entry name" value="Vaccinia Virus protein VP39"/>
    <property type="match status" value="1"/>
</dbReference>
<dbReference type="GO" id="GO:0005737">
    <property type="term" value="C:cytoplasm"/>
    <property type="evidence" value="ECO:0007669"/>
    <property type="project" value="InterPro"/>
</dbReference>
<dbReference type="Proteomes" id="UP000184212">
    <property type="component" value="Unassembled WGS sequence"/>
</dbReference>
<dbReference type="SUPFAM" id="SSF53335">
    <property type="entry name" value="S-adenosyl-L-methionine-dependent methyltransferases"/>
    <property type="match status" value="1"/>
</dbReference>
<dbReference type="InterPro" id="IPR035965">
    <property type="entry name" value="PAS-like_dom_sf"/>
</dbReference>
<dbReference type="Pfam" id="PF03705">
    <property type="entry name" value="CheR_N"/>
    <property type="match status" value="1"/>
</dbReference>
<dbReference type="InterPro" id="IPR050903">
    <property type="entry name" value="Bact_Chemotaxis_MeTrfase"/>
</dbReference>
<dbReference type="PROSITE" id="PS50122">
    <property type="entry name" value="CHEB"/>
    <property type="match status" value="1"/>
</dbReference>
<evidence type="ECO:0000256" key="4">
    <source>
        <dbReference type="ARBA" id="ARBA00022603"/>
    </source>
</evidence>
<evidence type="ECO:0000256" key="7">
    <source>
        <dbReference type="ARBA" id="ARBA00022777"/>
    </source>
</evidence>
<dbReference type="InterPro" id="IPR022642">
    <property type="entry name" value="CheR_C"/>
</dbReference>
<dbReference type="InterPro" id="IPR036097">
    <property type="entry name" value="HisK_dim/P_sf"/>
</dbReference>
<dbReference type="InterPro" id="IPR003661">
    <property type="entry name" value="HisK_dim/P_dom"/>
</dbReference>
<feature type="active site" evidence="8">
    <location>
        <position position="50"/>
    </location>
</feature>
<dbReference type="SMART" id="SM00388">
    <property type="entry name" value="HisKA"/>
    <property type="match status" value="1"/>
</dbReference>
<keyword evidence="8" id="KW-0378">Hydrolase</keyword>
<gene>
    <name evidence="13" type="ORF">SAMN04488109_5858</name>
</gene>
<dbReference type="Gene3D" id="3.30.450.20">
    <property type="entry name" value="PAS domain"/>
    <property type="match status" value="2"/>
</dbReference>
<comment type="catalytic activity">
    <reaction evidence="1">
        <text>ATP + protein L-histidine = ADP + protein N-phospho-L-histidine.</text>
        <dbReference type="EC" id="2.7.13.3"/>
    </reaction>
</comment>
<dbReference type="AlphaFoldDB" id="A0A1M5WPD6"/>
<dbReference type="GO" id="GO:0032259">
    <property type="term" value="P:methylation"/>
    <property type="evidence" value="ECO:0007669"/>
    <property type="project" value="UniProtKB-KW"/>
</dbReference>
<evidence type="ECO:0000256" key="3">
    <source>
        <dbReference type="ARBA" id="ARBA00022553"/>
    </source>
</evidence>
<dbReference type="PROSITE" id="PS50109">
    <property type="entry name" value="HIS_KIN"/>
    <property type="match status" value="1"/>
</dbReference>
<feature type="coiled-coil region" evidence="9">
    <location>
        <begin position="647"/>
        <end position="716"/>
    </location>
</feature>
<dbReference type="CDD" id="cd00082">
    <property type="entry name" value="HisKA"/>
    <property type="match status" value="1"/>
</dbReference>
<name>A0A1M5WPD6_9BACT</name>
<dbReference type="PRINTS" id="PR00996">
    <property type="entry name" value="CHERMTFRASE"/>
</dbReference>
<feature type="domain" description="CheR-type methyltransferase" evidence="12">
    <location>
        <begin position="214"/>
        <end position="458"/>
    </location>
</feature>
<dbReference type="GO" id="GO:0008984">
    <property type="term" value="F:protein-glutamate methylesterase activity"/>
    <property type="evidence" value="ECO:0007669"/>
    <property type="project" value="InterPro"/>
</dbReference>
<comment type="catalytic activity">
    <reaction evidence="2">
        <text>L-glutamyl-[protein] + S-adenosyl-L-methionine = [protein]-L-glutamate 5-O-methyl ester + S-adenosyl-L-homocysteine</text>
        <dbReference type="Rhea" id="RHEA:24452"/>
        <dbReference type="Rhea" id="RHEA-COMP:10208"/>
        <dbReference type="Rhea" id="RHEA-COMP:10311"/>
        <dbReference type="ChEBI" id="CHEBI:29973"/>
        <dbReference type="ChEBI" id="CHEBI:57856"/>
        <dbReference type="ChEBI" id="CHEBI:59789"/>
        <dbReference type="ChEBI" id="CHEBI:82795"/>
        <dbReference type="EC" id="2.1.1.80"/>
    </reaction>
</comment>
<dbReference type="InterPro" id="IPR029063">
    <property type="entry name" value="SAM-dependent_MTases_sf"/>
</dbReference>
<dbReference type="SMART" id="SM00387">
    <property type="entry name" value="HATPase_c"/>
    <property type="match status" value="1"/>
</dbReference>
<dbReference type="GO" id="GO:0000156">
    <property type="term" value="F:phosphorelay response regulator activity"/>
    <property type="evidence" value="ECO:0007669"/>
    <property type="project" value="InterPro"/>
</dbReference>
<dbReference type="CDD" id="cd16434">
    <property type="entry name" value="CheB-CheR_fusion"/>
    <property type="match status" value="1"/>
</dbReference>
<dbReference type="SUPFAM" id="SSF47757">
    <property type="entry name" value="Chemotaxis receptor methyltransferase CheR, N-terminal domain"/>
    <property type="match status" value="1"/>
</dbReference>
<feature type="domain" description="Histidine kinase" evidence="10">
    <location>
        <begin position="989"/>
        <end position="1213"/>
    </location>
</feature>
<keyword evidence="5" id="KW-0808">Transferase</keyword>
<dbReference type="InterPro" id="IPR036890">
    <property type="entry name" value="HATPase_C_sf"/>
</dbReference>
<protein>
    <submittedName>
        <fullName evidence="13">Two-component system, chemotaxis family, CheB/CheR fusion protein</fullName>
    </submittedName>
</protein>
<dbReference type="InterPro" id="IPR000780">
    <property type="entry name" value="CheR_MeTrfase"/>
</dbReference>
<dbReference type="SUPFAM" id="SSF55785">
    <property type="entry name" value="PYP-like sensor domain (PAS domain)"/>
    <property type="match status" value="2"/>
</dbReference>
<evidence type="ECO:0000259" key="12">
    <source>
        <dbReference type="PROSITE" id="PS50123"/>
    </source>
</evidence>
<dbReference type="GO" id="GO:0006935">
    <property type="term" value="P:chemotaxis"/>
    <property type="evidence" value="ECO:0007669"/>
    <property type="project" value="UniProtKB-UniRule"/>
</dbReference>
<dbReference type="SUPFAM" id="SSF47384">
    <property type="entry name" value="Homodimeric domain of signal transducing histidine kinase"/>
    <property type="match status" value="1"/>
</dbReference>
<dbReference type="Pfam" id="PF13596">
    <property type="entry name" value="PAS_10"/>
    <property type="match status" value="1"/>
</dbReference>
<dbReference type="SUPFAM" id="SSF52738">
    <property type="entry name" value="Methylesterase CheB, C-terminal domain"/>
    <property type="match status" value="1"/>
</dbReference>
<dbReference type="FunFam" id="3.30.565.10:FF:000006">
    <property type="entry name" value="Sensor histidine kinase WalK"/>
    <property type="match status" value="1"/>
</dbReference>
<dbReference type="SUPFAM" id="SSF55874">
    <property type="entry name" value="ATPase domain of HSP90 chaperone/DNA topoisomerase II/histidine kinase"/>
    <property type="match status" value="1"/>
</dbReference>